<reference evidence="6" key="1">
    <citation type="submission" date="2013-04" db="EMBL/GenBank/DDBJ databases">
        <title>An insight into the transcriptome of the digestive tract of the blood sucking bug, Rhodnius prolixus.</title>
        <authorList>
            <person name="Ribeiro J.M.C."/>
            <person name="Genta F.A."/>
            <person name="Sorgine M.H.F."/>
            <person name="Paiva-Silva G.O."/>
            <person name="Majerowicz D."/>
            <person name="Medeiros M."/>
            <person name="Koerich L."/>
            <person name="Terra W.R."/>
            <person name="Ferreira C."/>
            <person name="Pimentel A.C."/>
            <person name="Bisch P.M."/>
            <person name="Diniz M.M.P."/>
            <person name="Nascimento R."/>
            <person name="Salmon D."/>
            <person name="Silber A.M."/>
            <person name="Alves M."/>
            <person name="Oliveira M.F."/>
            <person name="Gondim K.C."/>
            <person name="Silva Neto M.A.C."/>
            <person name="Atella G.C."/>
            <person name="Araujo H."/>
            <person name="Dias F.S."/>
            <person name="Polycarpo C.R."/>
            <person name="Fampa P."/>
            <person name="Melo A.C."/>
            <person name="Tanaka A.S."/>
            <person name="Balczun C."/>
            <person name="Oliveira J.H.M."/>
            <person name="Goncalves R."/>
            <person name="Lazoski C."/>
            <person name="Pereira M.A."/>
            <person name="Rivera-Pomar R."/>
            <person name="Diambra L."/>
            <person name="Schaub G.A."/>
            <person name="Garcia E.S."/>
            <person name="Azambuja P."/>
            <person name="Braz G.R.C."/>
            <person name="Oliveira P.L."/>
        </authorList>
    </citation>
    <scope>NUCLEOTIDE SEQUENCE</scope>
</reference>
<evidence type="ECO:0000256" key="4">
    <source>
        <dbReference type="ARBA" id="ARBA00023054"/>
    </source>
</evidence>
<dbReference type="eggNOG" id="KOG3065">
    <property type="taxonomic scope" value="Eukaryota"/>
</dbReference>
<evidence type="ECO:0000259" key="5">
    <source>
        <dbReference type="PROSITE" id="PS50192"/>
    </source>
</evidence>
<dbReference type="SMART" id="SM00397">
    <property type="entry name" value="t_SNARE"/>
    <property type="match status" value="2"/>
</dbReference>
<dbReference type="OMA" id="TKMSLMM"/>
<evidence type="ECO:0000313" key="6">
    <source>
        <dbReference type="EMBL" id="JAA77135.1"/>
    </source>
</evidence>
<proteinExistence type="evidence at transcript level"/>
<dbReference type="HOGENOM" id="CLU_069907_0_0_1"/>
<evidence type="ECO:0000256" key="2">
    <source>
        <dbReference type="ARBA" id="ARBA00022448"/>
    </source>
</evidence>
<evidence type="ECO:0000256" key="3">
    <source>
        <dbReference type="ARBA" id="ARBA00022927"/>
    </source>
</evidence>
<dbReference type="PANTHER" id="PTHR19305">
    <property type="entry name" value="SYNAPTOSOMAL ASSOCIATED PROTEIN"/>
    <property type="match status" value="1"/>
</dbReference>
<keyword evidence="8" id="KW-1185">Reference proteome</keyword>
<dbReference type="Gene3D" id="1.20.5.110">
    <property type="match status" value="2"/>
</dbReference>
<comment type="similarity">
    <text evidence="1">Belongs to the SNAP-25 family.</text>
</comment>
<dbReference type="PANTHER" id="PTHR19305:SF9">
    <property type="entry name" value="SYNAPTOSOMAL-ASSOCIATED PROTEIN 29"/>
    <property type="match status" value="1"/>
</dbReference>
<dbReference type="GO" id="GO:0031201">
    <property type="term" value="C:SNARE complex"/>
    <property type="evidence" value="ECO:0007669"/>
    <property type="project" value="TreeGrafter"/>
</dbReference>
<reference evidence="7" key="3">
    <citation type="submission" date="2015-05" db="UniProtKB">
        <authorList>
            <consortium name="EnsemblMetazoa"/>
        </authorList>
    </citation>
    <scope>IDENTIFICATION</scope>
</reference>
<dbReference type="CDD" id="cd15856">
    <property type="entry name" value="SNARE_SNAP29C"/>
    <property type="match status" value="1"/>
</dbReference>
<keyword evidence="4" id="KW-0175">Coiled coil</keyword>
<dbReference type="InterPro" id="IPR000727">
    <property type="entry name" value="T_SNARE_dom"/>
</dbReference>
<sequence>MAKYSFQEGHRYLDFDDVDDEHFLRSKSSGNLNKEFIDLKNDPLESRGVETLKSTERSLENLRNAEIYGIGTGEELLKQREQLERTSNNLDDINSSLRSSQTHIQGMKSVFYGLKNFFIGKSTKKHVYPIPPLSAPSSKLHSMMELNHHQHLNGYPHLVFAAEKTTERKTDGNAINAKVINENMQQVLESVKKLKVIATGLGEEIDTQNDLLEGVMGKAEHADLSLTKQNKDILKLLK</sequence>
<dbReference type="Proteomes" id="UP000015103">
    <property type="component" value="Unassembled WGS sequence"/>
</dbReference>
<protein>
    <submittedName>
        <fullName evidence="7">t-SNARE coiled-coil homology domain-containing protein</fullName>
    </submittedName>
</protein>
<organism evidence="6">
    <name type="scientific">Rhodnius prolixus</name>
    <name type="common">Triatomid bug</name>
    <dbReference type="NCBI Taxonomy" id="13249"/>
    <lineage>
        <taxon>Eukaryota</taxon>
        <taxon>Metazoa</taxon>
        <taxon>Ecdysozoa</taxon>
        <taxon>Arthropoda</taxon>
        <taxon>Hexapoda</taxon>
        <taxon>Insecta</taxon>
        <taxon>Pterygota</taxon>
        <taxon>Neoptera</taxon>
        <taxon>Paraneoptera</taxon>
        <taxon>Hemiptera</taxon>
        <taxon>Heteroptera</taxon>
        <taxon>Panheteroptera</taxon>
        <taxon>Cimicomorpha</taxon>
        <taxon>Reduviidae</taxon>
        <taxon>Triatominae</taxon>
        <taxon>Rhodnius</taxon>
    </lineage>
</organism>
<dbReference type="GO" id="GO:0005484">
    <property type="term" value="F:SNAP receptor activity"/>
    <property type="evidence" value="ECO:0007669"/>
    <property type="project" value="TreeGrafter"/>
</dbReference>
<dbReference type="GeneID" id="141454918"/>
<dbReference type="RefSeq" id="XP_073985721.1">
    <property type="nucleotide sequence ID" value="XM_074129620.1"/>
</dbReference>
<dbReference type="GO" id="GO:0019905">
    <property type="term" value="F:syntaxin binding"/>
    <property type="evidence" value="ECO:0007669"/>
    <property type="project" value="TreeGrafter"/>
</dbReference>
<dbReference type="VEuPathDB" id="VectorBase:RPRC011013"/>
<evidence type="ECO:0000313" key="8">
    <source>
        <dbReference type="Proteomes" id="UP000015103"/>
    </source>
</evidence>
<dbReference type="PROSITE" id="PS50192">
    <property type="entry name" value="T_SNARE"/>
    <property type="match status" value="1"/>
</dbReference>
<keyword evidence="2" id="KW-0813">Transport</keyword>
<dbReference type="GO" id="GO:0005886">
    <property type="term" value="C:plasma membrane"/>
    <property type="evidence" value="ECO:0007669"/>
    <property type="project" value="TreeGrafter"/>
</dbReference>
<evidence type="ECO:0000313" key="7">
    <source>
        <dbReference type="EnsemblMetazoa" id="RPRC011013-PA"/>
    </source>
</evidence>
<dbReference type="EMBL" id="ACPB03003984">
    <property type="status" value="NOT_ANNOTATED_CDS"/>
    <property type="molecule type" value="Genomic_DNA"/>
</dbReference>
<name>R4G5N5_RHOPR</name>
<dbReference type="GO" id="GO:0016082">
    <property type="term" value="P:synaptic vesicle priming"/>
    <property type="evidence" value="ECO:0007669"/>
    <property type="project" value="TreeGrafter"/>
</dbReference>
<evidence type="ECO:0000256" key="1">
    <source>
        <dbReference type="ARBA" id="ARBA00009480"/>
    </source>
</evidence>
<accession>R4G5N5</accession>
<dbReference type="AlphaFoldDB" id="R4G5N5"/>
<reference evidence="8" key="2">
    <citation type="submission" date="2015-04" db="EMBL/GenBank/DDBJ databases">
        <authorList>
            <person name="Wilson R.K."/>
            <person name="Warren W."/>
            <person name="Dotson E."/>
            <person name="Oliveira P.L."/>
        </authorList>
    </citation>
    <scope>NUCLEOTIDE SEQUENCE</scope>
</reference>
<feature type="domain" description="T-SNARE coiled-coil homology" evidence="5">
    <location>
        <begin position="182"/>
        <end position="236"/>
    </location>
</feature>
<dbReference type="EnsemblMetazoa" id="RPRC011013-RA">
    <property type="protein sequence ID" value="RPRC011013-PA"/>
    <property type="gene ID" value="RPRC011013"/>
</dbReference>
<dbReference type="GO" id="GO:0031629">
    <property type="term" value="P:synaptic vesicle fusion to presynaptic active zone membrane"/>
    <property type="evidence" value="ECO:0007669"/>
    <property type="project" value="TreeGrafter"/>
</dbReference>
<dbReference type="EMBL" id="GAHY01000375">
    <property type="protein sequence ID" value="JAA77135.1"/>
    <property type="molecule type" value="mRNA"/>
</dbReference>
<dbReference type="SUPFAM" id="SSF58038">
    <property type="entry name" value="SNARE fusion complex"/>
    <property type="match status" value="2"/>
</dbReference>
<dbReference type="GO" id="GO:0015031">
    <property type="term" value="P:protein transport"/>
    <property type="evidence" value="ECO:0007669"/>
    <property type="project" value="UniProtKB-KW"/>
</dbReference>
<dbReference type="STRING" id="13249.R4G5N5"/>
<keyword evidence="3" id="KW-0653">Protein transport</keyword>
<dbReference type="GO" id="GO:0098793">
    <property type="term" value="C:presynapse"/>
    <property type="evidence" value="ECO:0007669"/>
    <property type="project" value="GOC"/>
</dbReference>
<dbReference type="FunFam" id="1.20.5.110:FF:000041">
    <property type="entry name" value="Synaptosomal-associated protein 29"/>
    <property type="match status" value="1"/>
</dbReference>